<dbReference type="EMBL" id="BMIG01000009">
    <property type="protein sequence ID" value="GGB03665.1"/>
    <property type="molecule type" value="Genomic_DNA"/>
</dbReference>
<organism evidence="2 3">
    <name type="scientific">Polaromonas eurypsychrophila</name>
    <dbReference type="NCBI Taxonomy" id="1614635"/>
    <lineage>
        <taxon>Bacteria</taxon>
        <taxon>Pseudomonadati</taxon>
        <taxon>Pseudomonadota</taxon>
        <taxon>Betaproteobacteria</taxon>
        <taxon>Burkholderiales</taxon>
        <taxon>Comamonadaceae</taxon>
        <taxon>Polaromonas</taxon>
    </lineage>
</organism>
<dbReference type="AlphaFoldDB" id="A0A916SJV4"/>
<reference evidence="2" key="2">
    <citation type="submission" date="2020-09" db="EMBL/GenBank/DDBJ databases">
        <authorList>
            <person name="Sun Q."/>
            <person name="Zhou Y."/>
        </authorList>
    </citation>
    <scope>NUCLEOTIDE SEQUENCE</scope>
    <source>
        <strain evidence="2">CGMCC 1.15322</strain>
    </source>
</reference>
<comment type="caution">
    <text evidence="2">The sequence shown here is derived from an EMBL/GenBank/DDBJ whole genome shotgun (WGS) entry which is preliminary data.</text>
</comment>
<dbReference type="RefSeq" id="WP_188708919.1">
    <property type="nucleotide sequence ID" value="NZ_BMIG01000009.1"/>
</dbReference>
<gene>
    <name evidence="2" type="ORF">GCM10011496_25770</name>
</gene>
<reference evidence="2" key="1">
    <citation type="journal article" date="2014" name="Int. J. Syst. Evol. Microbiol.">
        <title>Complete genome sequence of Corynebacterium casei LMG S-19264T (=DSM 44701T), isolated from a smear-ripened cheese.</title>
        <authorList>
            <consortium name="US DOE Joint Genome Institute (JGI-PGF)"/>
            <person name="Walter F."/>
            <person name="Albersmeier A."/>
            <person name="Kalinowski J."/>
            <person name="Ruckert C."/>
        </authorList>
    </citation>
    <scope>NUCLEOTIDE SEQUENCE</scope>
    <source>
        <strain evidence="2">CGMCC 1.15322</strain>
    </source>
</reference>
<evidence type="ECO:0000256" key="1">
    <source>
        <dbReference type="SAM" id="MobiDB-lite"/>
    </source>
</evidence>
<evidence type="ECO:0000313" key="2">
    <source>
        <dbReference type="EMBL" id="GGB03665.1"/>
    </source>
</evidence>
<name>A0A916SJV4_9BURK</name>
<keyword evidence="3" id="KW-1185">Reference proteome</keyword>
<protein>
    <submittedName>
        <fullName evidence="2">Uncharacterized protein</fullName>
    </submittedName>
</protein>
<proteinExistence type="predicted"/>
<dbReference type="Proteomes" id="UP000620596">
    <property type="component" value="Unassembled WGS sequence"/>
</dbReference>
<feature type="region of interest" description="Disordered" evidence="1">
    <location>
        <begin position="125"/>
        <end position="145"/>
    </location>
</feature>
<evidence type="ECO:0000313" key="3">
    <source>
        <dbReference type="Proteomes" id="UP000620596"/>
    </source>
</evidence>
<accession>A0A916SJV4</accession>
<sequence>MTTFTDTIPHLNIEVLPDGLIRLENESMGDSYAVDIHLIQLQHIAEKVGLVRKMSASEADAMRTVIELQRRLLALKDRIDHLGEYLALHSDHRHADLNYETNYATATADICDAYCSDFGSNTVTPPNEQSQVTPDNASGNAASVTSPLPSAQFDLVA</sequence>